<dbReference type="PANTHER" id="PTHR33362:SF5">
    <property type="entry name" value="C4-DICARBOXYLATE TRAP TRANSPORTER LARGE PERMEASE PROTEIN DCTM"/>
    <property type="match status" value="1"/>
</dbReference>
<keyword evidence="6 7" id="KW-0472">Membrane</keyword>
<dbReference type="PIRSF" id="PIRSF006066">
    <property type="entry name" value="HI0050"/>
    <property type="match status" value="1"/>
</dbReference>
<dbReference type="InterPro" id="IPR010656">
    <property type="entry name" value="DctM"/>
</dbReference>
<feature type="transmembrane region" description="Helical" evidence="7">
    <location>
        <begin position="170"/>
        <end position="189"/>
    </location>
</feature>
<dbReference type="NCBIfam" id="TIGR00786">
    <property type="entry name" value="dctM"/>
    <property type="match status" value="1"/>
</dbReference>
<keyword evidence="7" id="KW-0813">Transport</keyword>
<feature type="domain" description="TRAP C4-dicarboxylate transport system permease DctM subunit" evidence="8">
    <location>
        <begin position="2"/>
        <end position="413"/>
    </location>
</feature>
<feature type="transmembrane region" description="Helical" evidence="7">
    <location>
        <begin position="268"/>
        <end position="290"/>
    </location>
</feature>
<dbReference type="OrthoDB" id="7912553at2"/>
<evidence type="ECO:0000256" key="3">
    <source>
        <dbReference type="ARBA" id="ARBA00022519"/>
    </source>
</evidence>
<dbReference type="GO" id="GO:0005886">
    <property type="term" value="C:plasma membrane"/>
    <property type="evidence" value="ECO:0007669"/>
    <property type="project" value="UniProtKB-SubCell"/>
</dbReference>
<comment type="function">
    <text evidence="7">Part of the tripartite ATP-independent periplasmic (TRAP) transport system.</text>
</comment>
<sequence length="421" mass="44737">MMALLLLGVAILLLILRVELVLILMFVAGVAQLIWGGGAPEYFLQDLWATMDRELLLSVPLFILVGAVMGRGSIAERLVAVMSALTRPIPGGLAVATILSCAVFSAISGSSIVTMLAVGSVLYPALTANGYSKSFAIGALCAGGTLGIIIPPSLPMILYGVVTDTNISNLFLAGIGPGLLLTGVFSAYAMARNWSVPRQRFSMSDLGEAIFRGIPALLMPIILLGGIYSGYYSPTEAAAVALLYALVVEVLFFRELKSRDYVEICVKSAKLVGALFPLIAVAVSLNLLLAEHRIPNQIIAFMTEHVHNETVFLLLTNVMLLLIGCFMDTASAIAITAPLLKPLAHAYGVDSTHLGVIIVLNLEIGILTPPLGLNLIVAMTAFKENFGLVCRAAIPFVLLMILCLLLVTFQPWIAMALVGSR</sequence>
<comment type="subcellular location">
    <subcellularLocation>
        <location evidence="1 7">Cell inner membrane</location>
        <topology evidence="1 7">Multi-pass membrane protein</topology>
    </subcellularLocation>
</comment>
<feature type="transmembrane region" description="Helical" evidence="7">
    <location>
        <begin position="209"/>
        <end position="231"/>
    </location>
</feature>
<comment type="subunit">
    <text evidence="7">The complex comprises the extracytoplasmic solute receptor protein and the two transmembrane proteins.</text>
</comment>
<dbReference type="STRING" id="1122214.Mame_04149"/>
<gene>
    <name evidence="9" type="primary">siaT_25</name>
    <name evidence="9" type="ORF">Mame_04149</name>
</gene>
<feature type="transmembrane region" description="Helical" evidence="7">
    <location>
        <begin position="135"/>
        <end position="158"/>
    </location>
</feature>
<keyword evidence="5 7" id="KW-1133">Transmembrane helix</keyword>
<evidence type="ECO:0000256" key="6">
    <source>
        <dbReference type="ARBA" id="ARBA00023136"/>
    </source>
</evidence>
<proteinExistence type="inferred from homology"/>
<evidence type="ECO:0000256" key="1">
    <source>
        <dbReference type="ARBA" id="ARBA00004429"/>
    </source>
</evidence>
<organism evidence="9 10">
    <name type="scientific">Martelella mediterranea DSM 17316</name>
    <dbReference type="NCBI Taxonomy" id="1122214"/>
    <lineage>
        <taxon>Bacteria</taxon>
        <taxon>Pseudomonadati</taxon>
        <taxon>Pseudomonadota</taxon>
        <taxon>Alphaproteobacteria</taxon>
        <taxon>Hyphomicrobiales</taxon>
        <taxon>Aurantimonadaceae</taxon>
        <taxon>Martelella</taxon>
    </lineage>
</organism>
<evidence type="ECO:0000256" key="4">
    <source>
        <dbReference type="ARBA" id="ARBA00022692"/>
    </source>
</evidence>
<feature type="transmembrane region" description="Helical" evidence="7">
    <location>
        <begin position="56"/>
        <end position="74"/>
    </location>
</feature>
<dbReference type="InterPro" id="IPR004681">
    <property type="entry name" value="TRAP_DctM"/>
</dbReference>
<feature type="transmembrane region" description="Helical" evidence="7">
    <location>
        <begin position="94"/>
        <end position="123"/>
    </location>
</feature>
<dbReference type="GO" id="GO:0022857">
    <property type="term" value="F:transmembrane transporter activity"/>
    <property type="evidence" value="ECO:0007669"/>
    <property type="project" value="UniProtKB-UniRule"/>
</dbReference>
<evidence type="ECO:0000313" key="10">
    <source>
        <dbReference type="Proteomes" id="UP000191135"/>
    </source>
</evidence>
<dbReference type="PANTHER" id="PTHR33362">
    <property type="entry name" value="SIALIC ACID TRAP TRANSPORTER PERMEASE PROTEIN SIAT-RELATED"/>
    <property type="match status" value="1"/>
</dbReference>
<keyword evidence="10" id="KW-1185">Reference proteome</keyword>
<evidence type="ECO:0000256" key="5">
    <source>
        <dbReference type="ARBA" id="ARBA00022989"/>
    </source>
</evidence>
<evidence type="ECO:0000313" key="9">
    <source>
        <dbReference type="EMBL" id="AQZ53444.1"/>
    </source>
</evidence>
<feature type="transmembrane region" description="Helical" evidence="7">
    <location>
        <begin position="237"/>
        <end position="256"/>
    </location>
</feature>
<name>A0A1U9Z6Z3_9HYPH</name>
<dbReference type="RefSeq" id="WP_018064502.1">
    <property type="nucleotide sequence ID" value="NZ_AQWH01000007.1"/>
</dbReference>
<accession>A0A1U9Z6Z3</accession>
<keyword evidence="2" id="KW-1003">Cell membrane</keyword>
<dbReference type="AlphaFoldDB" id="A0A1U9Z6Z3"/>
<evidence type="ECO:0000256" key="7">
    <source>
        <dbReference type="RuleBase" id="RU369079"/>
    </source>
</evidence>
<dbReference type="KEGG" id="mmed:Mame_04149"/>
<evidence type="ECO:0000256" key="2">
    <source>
        <dbReference type="ARBA" id="ARBA00022475"/>
    </source>
</evidence>
<comment type="caution">
    <text evidence="7">Lacks conserved residue(s) required for the propagation of feature annotation.</text>
</comment>
<keyword evidence="3 7" id="KW-0997">Cell inner membrane</keyword>
<comment type="similarity">
    <text evidence="7">Belongs to the TRAP transporter large permease family.</text>
</comment>
<keyword evidence="4 7" id="KW-0812">Transmembrane</keyword>
<dbReference type="EMBL" id="CP020330">
    <property type="protein sequence ID" value="AQZ53444.1"/>
    <property type="molecule type" value="Genomic_DNA"/>
</dbReference>
<reference evidence="9 10" key="1">
    <citation type="submission" date="2017-03" db="EMBL/GenBank/DDBJ databases">
        <title>Foreign affairs: Plasmid Transfer between Roseobacters and Rhizobia.</title>
        <authorList>
            <person name="Bartling P."/>
            <person name="Bunk B."/>
            <person name="Overmann J."/>
            <person name="Brinkmann H."/>
            <person name="Petersen J."/>
        </authorList>
    </citation>
    <scope>NUCLEOTIDE SEQUENCE [LARGE SCALE GENOMIC DNA]</scope>
    <source>
        <strain evidence="9 10">MACL11</strain>
    </source>
</reference>
<dbReference type="Proteomes" id="UP000191135">
    <property type="component" value="Chromosome"/>
</dbReference>
<dbReference type="Pfam" id="PF06808">
    <property type="entry name" value="DctM"/>
    <property type="match status" value="1"/>
</dbReference>
<dbReference type="eggNOG" id="COG1593">
    <property type="taxonomic scope" value="Bacteria"/>
</dbReference>
<feature type="transmembrane region" description="Helical" evidence="7">
    <location>
        <begin position="310"/>
        <end position="340"/>
    </location>
</feature>
<protein>
    <recommendedName>
        <fullName evidence="7">TRAP transporter large permease protein</fullName>
    </recommendedName>
</protein>
<evidence type="ECO:0000259" key="8">
    <source>
        <dbReference type="Pfam" id="PF06808"/>
    </source>
</evidence>
<feature type="transmembrane region" description="Helical" evidence="7">
    <location>
        <begin position="392"/>
        <end position="418"/>
    </location>
</feature>
<feature type="transmembrane region" description="Helical" evidence="7">
    <location>
        <begin position="352"/>
        <end position="372"/>
    </location>
</feature>